<dbReference type="PROSITE" id="PS51168">
    <property type="entry name" value="CHORISMATE_MUT_2"/>
    <property type="match status" value="1"/>
</dbReference>
<dbReference type="PANTHER" id="PTHR43018">
    <property type="entry name" value="PHOSPHO-2-DEHYDRO-3-DEOXYHEPTONATE ALDOLASE"/>
    <property type="match status" value="1"/>
</dbReference>
<dbReference type="OrthoDB" id="9780456at2"/>
<name>A0A1M5F247_9BACE</name>
<evidence type="ECO:0000313" key="4">
    <source>
        <dbReference type="EMBL" id="SHF85620.1"/>
    </source>
</evidence>
<sequence length="353" mass="39704">MELESILLPGVEAKRPIVIAGPCSAETEEQVMETAKQLASRGIKIFRAGIWKPRTKPGGFEGVGVEGLSWLQEIKKETGMYVSTEVATSKHVDEALKHNIDLLWIGARTSANPFAVQEIADSLRGVDIPVLIKNPVNPDLELWIGALERLHNAGIKRLGAIHRGFSTYDKKIYRNLPQWHIPIELRRRIPNLPIFCDPSHIGGKRELIAPLCQQAMDLNFDGLIIESHCNPDVALSDASQQVTPDILDYILNLLVIRNETQTTESLAELRRQIDDCDNSLLETLAKRMRISREIGTFKKEHNMAILQTGRYDEILSKRGAQGEEFGMDAEFVKSVFEAIHEESVRQQMEVINK</sequence>
<dbReference type="EC" id="5.4.99.5" evidence="1"/>
<dbReference type="Gene3D" id="3.20.20.70">
    <property type="entry name" value="Aldolase class I"/>
    <property type="match status" value="1"/>
</dbReference>
<reference evidence="4 5" key="1">
    <citation type="submission" date="2016-11" db="EMBL/GenBank/DDBJ databases">
        <authorList>
            <person name="Jaros S."/>
            <person name="Januszkiewicz K."/>
            <person name="Wedrychowicz H."/>
        </authorList>
    </citation>
    <scope>NUCLEOTIDE SEQUENCE [LARGE SCALE GENOMIC DNA]</scope>
    <source>
        <strain evidence="4 5">DSM 26991</strain>
    </source>
</reference>
<evidence type="ECO:0000256" key="2">
    <source>
        <dbReference type="ARBA" id="ARBA00022679"/>
    </source>
</evidence>
<dbReference type="SUPFAM" id="SSF48600">
    <property type="entry name" value="Chorismate mutase II"/>
    <property type="match status" value="1"/>
</dbReference>
<dbReference type="SMART" id="SM00830">
    <property type="entry name" value="CM_2"/>
    <property type="match status" value="1"/>
</dbReference>
<evidence type="ECO:0000259" key="3">
    <source>
        <dbReference type="PROSITE" id="PS51168"/>
    </source>
</evidence>
<dbReference type="Proteomes" id="UP000184509">
    <property type="component" value="Unassembled WGS sequence"/>
</dbReference>
<dbReference type="RefSeq" id="WP_073403175.1">
    <property type="nucleotide sequence ID" value="NZ_FQTV01000015.1"/>
</dbReference>
<dbReference type="STRING" id="1297750.SAMN05444405_11552"/>
<evidence type="ECO:0000256" key="1">
    <source>
        <dbReference type="ARBA" id="ARBA00012404"/>
    </source>
</evidence>
<gene>
    <name evidence="4" type="ORF">SAMN05444405_11552</name>
</gene>
<dbReference type="InterPro" id="IPR002701">
    <property type="entry name" value="CM_II_prokaryot"/>
</dbReference>
<dbReference type="InterPro" id="IPR036979">
    <property type="entry name" value="CM_dom_sf"/>
</dbReference>
<keyword evidence="2" id="KW-0808">Transferase</keyword>
<dbReference type="GO" id="GO:0046417">
    <property type="term" value="P:chorismate metabolic process"/>
    <property type="evidence" value="ECO:0007669"/>
    <property type="project" value="InterPro"/>
</dbReference>
<dbReference type="GO" id="GO:0004106">
    <property type="term" value="F:chorismate mutase activity"/>
    <property type="evidence" value="ECO:0007669"/>
    <property type="project" value="UniProtKB-EC"/>
</dbReference>
<dbReference type="AlphaFoldDB" id="A0A1M5F247"/>
<dbReference type="InterPro" id="IPR052899">
    <property type="entry name" value="Class-I_DAHP_synthase"/>
</dbReference>
<accession>A0A1M5F247</accession>
<dbReference type="InterPro" id="IPR006218">
    <property type="entry name" value="DAHP1/KDSA"/>
</dbReference>
<dbReference type="Pfam" id="PF00793">
    <property type="entry name" value="DAHP_synth_1"/>
    <property type="match status" value="1"/>
</dbReference>
<keyword evidence="5" id="KW-1185">Reference proteome</keyword>
<protein>
    <recommendedName>
        <fullName evidence="1">chorismate mutase</fullName>
        <ecNumber evidence="1">5.4.99.5</ecNumber>
    </recommendedName>
</protein>
<dbReference type="Gene3D" id="1.20.59.10">
    <property type="entry name" value="Chorismate mutase"/>
    <property type="match status" value="1"/>
</dbReference>
<dbReference type="InterPro" id="IPR013785">
    <property type="entry name" value="Aldolase_TIM"/>
</dbReference>
<dbReference type="GO" id="GO:0016740">
    <property type="term" value="F:transferase activity"/>
    <property type="evidence" value="ECO:0007669"/>
    <property type="project" value="UniProtKB-KW"/>
</dbReference>
<dbReference type="EMBL" id="FQTV01000015">
    <property type="protein sequence ID" value="SHF85620.1"/>
    <property type="molecule type" value="Genomic_DNA"/>
</dbReference>
<dbReference type="InterPro" id="IPR036263">
    <property type="entry name" value="Chorismate_II_sf"/>
</dbReference>
<dbReference type="PANTHER" id="PTHR43018:SF1">
    <property type="entry name" value="PROTEIN AROA(G)"/>
    <property type="match status" value="1"/>
</dbReference>
<evidence type="ECO:0000313" key="5">
    <source>
        <dbReference type="Proteomes" id="UP000184509"/>
    </source>
</evidence>
<organism evidence="4 5">
    <name type="scientific">Bacteroides luti</name>
    <dbReference type="NCBI Taxonomy" id="1297750"/>
    <lineage>
        <taxon>Bacteria</taxon>
        <taxon>Pseudomonadati</taxon>
        <taxon>Bacteroidota</taxon>
        <taxon>Bacteroidia</taxon>
        <taxon>Bacteroidales</taxon>
        <taxon>Bacteroidaceae</taxon>
        <taxon>Bacteroides</taxon>
    </lineage>
</organism>
<feature type="domain" description="Chorismate mutase" evidence="3">
    <location>
        <begin position="260"/>
        <end position="351"/>
    </location>
</feature>
<dbReference type="SUPFAM" id="SSF51569">
    <property type="entry name" value="Aldolase"/>
    <property type="match status" value="1"/>
</dbReference>
<proteinExistence type="predicted"/>
<dbReference type="Pfam" id="PF01817">
    <property type="entry name" value="CM_2"/>
    <property type="match status" value="1"/>
</dbReference>